<reference evidence="6 7" key="1">
    <citation type="submission" date="2020-03" db="EMBL/GenBank/DDBJ databases">
        <title>Metabolic flexibility allows generalist bacteria to become dominant in a frequently disturbed ecosystem.</title>
        <authorList>
            <person name="Chen Y.-J."/>
            <person name="Leung P.M."/>
            <person name="Bay S.K."/>
            <person name="Hugenholtz P."/>
            <person name="Kessler A.J."/>
            <person name="Shelley G."/>
            <person name="Waite D.W."/>
            <person name="Cook P.L."/>
            <person name="Greening C."/>
        </authorList>
    </citation>
    <scope>NUCLEOTIDE SEQUENCE [LARGE SCALE GENOMIC DNA]</scope>
    <source>
        <strain evidence="6">SS_bin_28</strain>
    </source>
</reference>
<dbReference type="GO" id="GO:0003824">
    <property type="term" value="F:catalytic activity"/>
    <property type="evidence" value="ECO:0007669"/>
    <property type="project" value="InterPro"/>
</dbReference>
<evidence type="ECO:0000313" key="6">
    <source>
        <dbReference type="EMBL" id="NNF08400.1"/>
    </source>
</evidence>
<keyword evidence="2" id="KW-0479">Metal-binding</keyword>
<dbReference type="Pfam" id="PF04055">
    <property type="entry name" value="Radical_SAM"/>
    <property type="match status" value="1"/>
</dbReference>
<evidence type="ECO:0000256" key="1">
    <source>
        <dbReference type="ARBA" id="ARBA00022691"/>
    </source>
</evidence>
<comment type="caution">
    <text evidence="6">The sequence shown here is derived from an EMBL/GenBank/DDBJ whole genome shotgun (WGS) entry which is preliminary data.</text>
</comment>
<dbReference type="SUPFAM" id="SSF102114">
    <property type="entry name" value="Radical SAM enzymes"/>
    <property type="match status" value="1"/>
</dbReference>
<dbReference type="PANTHER" id="PTHR11228">
    <property type="entry name" value="RADICAL SAM DOMAIN PROTEIN"/>
    <property type="match status" value="1"/>
</dbReference>
<keyword evidence="4" id="KW-0411">Iron-sulfur</keyword>
<dbReference type="EMBL" id="JABDJR010000671">
    <property type="protein sequence ID" value="NNF08400.1"/>
    <property type="molecule type" value="Genomic_DNA"/>
</dbReference>
<dbReference type="SFLD" id="SFLDG01067">
    <property type="entry name" value="SPASM/twitch_domain_containing"/>
    <property type="match status" value="1"/>
</dbReference>
<dbReference type="GO" id="GO:0046872">
    <property type="term" value="F:metal ion binding"/>
    <property type="evidence" value="ECO:0007669"/>
    <property type="project" value="UniProtKB-KW"/>
</dbReference>
<keyword evidence="1" id="KW-0949">S-adenosyl-L-methionine</keyword>
<protein>
    <submittedName>
        <fullName evidence="6">Radical SAM protein</fullName>
    </submittedName>
</protein>
<dbReference type="InterPro" id="IPR013785">
    <property type="entry name" value="Aldolase_TIM"/>
</dbReference>
<dbReference type="SFLD" id="SFLDS00029">
    <property type="entry name" value="Radical_SAM"/>
    <property type="match status" value="1"/>
</dbReference>
<sequence>MSTTLPPVGAKTNAPFVSNSPVLLDLQQLDALWFQVTGLLCNLECTHCLVDSSPKNKSLDFLDMETIGRGLGDASRLGVKEIYFTGGEPFLHKQMLEILELSLSRFPTTVLTNGTIITERIATQLGEIAKASPFSLELRVSIDHPNPETNDAVRGAGAHAKALRAVKRLEAAGLLPIITATEYLLSERKPGSQTIYEQYLALLKNAGVKRPRLKVIPVFHTGKLEDPSSGRFLTDADLEDMDPLLLQCASSRVITADGVVTCPILVGKPEGKLHTQDLESSLGPVP</sequence>
<dbReference type="GO" id="GO:0051536">
    <property type="term" value="F:iron-sulfur cluster binding"/>
    <property type="evidence" value="ECO:0007669"/>
    <property type="project" value="UniProtKB-KW"/>
</dbReference>
<dbReference type="AlphaFoldDB" id="A0A7Y2EEA5"/>
<dbReference type="PANTHER" id="PTHR11228:SF7">
    <property type="entry name" value="PQQA PEPTIDE CYCLASE"/>
    <property type="match status" value="1"/>
</dbReference>
<gene>
    <name evidence="6" type="ORF">HKN21_16690</name>
</gene>
<dbReference type="InterPro" id="IPR050377">
    <property type="entry name" value="Radical_SAM_PqqE_MftC-like"/>
</dbReference>
<dbReference type="InterPro" id="IPR058240">
    <property type="entry name" value="rSAM_sf"/>
</dbReference>
<evidence type="ECO:0000259" key="5">
    <source>
        <dbReference type="PROSITE" id="PS51918"/>
    </source>
</evidence>
<keyword evidence="3" id="KW-0408">Iron</keyword>
<dbReference type="PROSITE" id="PS51918">
    <property type="entry name" value="RADICAL_SAM"/>
    <property type="match status" value="1"/>
</dbReference>
<evidence type="ECO:0000256" key="3">
    <source>
        <dbReference type="ARBA" id="ARBA00023004"/>
    </source>
</evidence>
<dbReference type="Proteomes" id="UP000547674">
    <property type="component" value="Unassembled WGS sequence"/>
</dbReference>
<evidence type="ECO:0000256" key="2">
    <source>
        <dbReference type="ARBA" id="ARBA00022723"/>
    </source>
</evidence>
<evidence type="ECO:0000256" key="4">
    <source>
        <dbReference type="ARBA" id="ARBA00023014"/>
    </source>
</evidence>
<feature type="domain" description="Radical SAM core" evidence="5">
    <location>
        <begin position="24"/>
        <end position="252"/>
    </location>
</feature>
<dbReference type="InterPro" id="IPR007197">
    <property type="entry name" value="rSAM"/>
</dbReference>
<dbReference type="CDD" id="cd01335">
    <property type="entry name" value="Radical_SAM"/>
    <property type="match status" value="1"/>
</dbReference>
<name>A0A7Y2EEA5_UNCEI</name>
<feature type="non-terminal residue" evidence="6">
    <location>
        <position position="286"/>
    </location>
</feature>
<dbReference type="Gene3D" id="3.20.20.70">
    <property type="entry name" value="Aldolase class I"/>
    <property type="match status" value="1"/>
</dbReference>
<evidence type="ECO:0000313" key="7">
    <source>
        <dbReference type="Proteomes" id="UP000547674"/>
    </source>
</evidence>
<proteinExistence type="predicted"/>
<organism evidence="6 7">
    <name type="scientific">Eiseniibacteriota bacterium</name>
    <dbReference type="NCBI Taxonomy" id="2212470"/>
    <lineage>
        <taxon>Bacteria</taxon>
        <taxon>Candidatus Eiseniibacteriota</taxon>
    </lineage>
</organism>
<accession>A0A7Y2EEA5</accession>